<evidence type="ECO:0000313" key="1">
    <source>
        <dbReference type="EMBL" id="ORX73384.1"/>
    </source>
</evidence>
<organism evidence="1 2">
    <name type="scientific">Linderina pennispora</name>
    <dbReference type="NCBI Taxonomy" id="61395"/>
    <lineage>
        <taxon>Eukaryota</taxon>
        <taxon>Fungi</taxon>
        <taxon>Fungi incertae sedis</taxon>
        <taxon>Zoopagomycota</taxon>
        <taxon>Kickxellomycotina</taxon>
        <taxon>Kickxellomycetes</taxon>
        <taxon>Kickxellales</taxon>
        <taxon>Kickxellaceae</taxon>
        <taxon>Linderina</taxon>
    </lineage>
</organism>
<accession>A0A1Y1WJV1</accession>
<dbReference type="EMBL" id="MCFD01000002">
    <property type="protein sequence ID" value="ORX73384.1"/>
    <property type="molecule type" value="Genomic_DNA"/>
</dbReference>
<dbReference type="GeneID" id="63801998"/>
<proteinExistence type="predicted"/>
<name>A0A1Y1WJV1_9FUNG</name>
<dbReference type="OrthoDB" id="5595818at2759"/>
<sequence>MSSLLKSPAARRLIARAAPRALTTVLRSTAPTPRLLHRPQVLDIRRQYTTLPATPLTRAQALEQLHSSDIKQAYKLARHLRDTNQLVDMRGEPVRNVIQDTQLVQLLTRTIAQQALWEDVLDSLDLILAVRPQKQHTDRRLSDTGYASEQADAEALEAVLEAVLSRQFAVSADRELAGLTALQVFADCGLDQGWLRLRIRALGFASSARGLREAVGNAGELGKEDRFELAVAYARCLDYDRAVETLRGVTGLDNAQQIEAQAALSLCLAETARVDEAMAAWKATESNDAVWADQAGRMETGFHVQMQLLAAGMRSVVPRLPFTQNLHTRASRAHSSKYAPGLADHLLQEFSSLRERMKQTLHSRQWQNAGLARRLFDVECLAHVLATTAGQPVVDSMGSLSKRLHKHLAAGQTVRPLRGFLWAVLLAPQMSQQRKLAVVRAEIAYARRHGHLLSVAELEPALLALLPESVWKTARRGNFRDASAFVPADGFLQRPSHYSMHPCADELLELARQSTRQAESDSRLAPVCAWIAVLRGRPQTAMAELEAAVEGSGVCIMPGSLALVSARSQTFFEHMFCVMSMFRRGADTALQKLVPLLLTQQPTVPITPRVAASILYCCVTSRNRALALDIARQLDQQSPRIQELLMRVHFATGQLREALAVFQELNYGGRTQPSEASFALIVRYMGAQRASAVGAEHAFSVCLQTLHLQGRVSSAVWAQWQQASKEGGRVQNMFEPEGEPVGAALERVGVERRDAGALASRRYMRDWEFVLVLELVGAYVNAGGYARSLQWEQWLLEALRTPKFRLKPDLIARIAFVQRLHLKRQSWDGMQMCLDYIVAIDRNLPTGLFRKTSMFLNQLPVLKQLAKQIASDPALELRVKEHLEQQQAAYIVTHIQRFK</sequence>
<dbReference type="Proteomes" id="UP000193922">
    <property type="component" value="Unassembled WGS sequence"/>
</dbReference>
<protein>
    <submittedName>
        <fullName evidence="1">Uncharacterized protein</fullName>
    </submittedName>
</protein>
<reference evidence="1 2" key="1">
    <citation type="submission" date="2016-07" db="EMBL/GenBank/DDBJ databases">
        <title>Pervasive Adenine N6-methylation of Active Genes in Fungi.</title>
        <authorList>
            <consortium name="DOE Joint Genome Institute"/>
            <person name="Mondo S.J."/>
            <person name="Dannebaum R.O."/>
            <person name="Kuo R.C."/>
            <person name="Labutti K."/>
            <person name="Haridas S."/>
            <person name="Kuo A."/>
            <person name="Salamov A."/>
            <person name="Ahrendt S.R."/>
            <person name="Lipzen A."/>
            <person name="Sullivan W."/>
            <person name="Andreopoulos W.B."/>
            <person name="Clum A."/>
            <person name="Lindquist E."/>
            <person name="Daum C."/>
            <person name="Ramamoorthy G.K."/>
            <person name="Gryganskyi A."/>
            <person name="Culley D."/>
            <person name="Magnuson J.K."/>
            <person name="James T.Y."/>
            <person name="O'Malley M.A."/>
            <person name="Stajich J.E."/>
            <person name="Spatafora J.W."/>
            <person name="Visel A."/>
            <person name="Grigoriev I.V."/>
        </authorList>
    </citation>
    <scope>NUCLEOTIDE SEQUENCE [LARGE SCALE GENOMIC DNA]</scope>
    <source>
        <strain evidence="1 2">ATCC 12442</strain>
    </source>
</reference>
<dbReference type="AlphaFoldDB" id="A0A1Y1WJV1"/>
<dbReference type="RefSeq" id="XP_040746724.1">
    <property type="nucleotide sequence ID" value="XM_040885350.1"/>
</dbReference>
<comment type="caution">
    <text evidence="1">The sequence shown here is derived from an EMBL/GenBank/DDBJ whole genome shotgun (WGS) entry which is preliminary data.</text>
</comment>
<evidence type="ECO:0000313" key="2">
    <source>
        <dbReference type="Proteomes" id="UP000193922"/>
    </source>
</evidence>
<gene>
    <name evidence="1" type="ORF">DL89DRAFT_255483</name>
</gene>
<keyword evidence="2" id="KW-1185">Reference proteome</keyword>